<evidence type="ECO:0000313" key="2">
    <source>
        <dbReference type="Proteomes" id="UP001499843"/>
    </source>
</evidence>
<protein>
    <submittedName>
        <fullName evidence="1">Uncharacterized protein</fullName>
    </submittedName>
</protein>
<reference evidence="1 2" key="1">
    <citation type="journal article" date="2019" name="Int. J. Syst. Evol. Microbiol.">
        <title>The Global Catalogue of Microorganisms (GCM) 10K type strain sequencing project: providing services to taxonomists for standard genome sequencing and annotation.</title>
        <authorList>
            <consortium name="The Broad Institute Genomics Platform"/>
            <consortium name="The Broad Institute Genome Sequencing Center for Infectious Disease"/>
            <person name="Wu L."/>
            <person name="Ma J."/>
        </authorList>
    </citation>
    <scope>NUCLEOTIDE SEQUENCE [LARGE SCALE GENOMIC DNA]</scope>
    <source>
        <strain evidence="1 2">JCM 16114</strain>
    </source>
</reference>
<evidence type="ECO:0000313" key="1">
    <source>
        <dbReference type="EMBL" id="GAA2208561.1"/>
    </source>
</evidence>
<keyword evidence="2" id="KW-1185">Reference proteome</keyword>
<sequence>MDRLGGAGYSDRMTTVGYDVEALRTAFPDWSFFFSDEGVLYATRRGVRLDDADILKGLHQTVSANDVETVVDLLEDQQRVAAMS</sequence>
<accession>A0ABN3CH93</accession>
<gene>
    <name evidence="1" type="ORF">GCM10009850_040190</name>
</gene>
<dbReference type="EMBL" id="BAAAQX010000009">
    <property type="protein sequence ID" value="GAA2208561.1"/>
    <property type="molecule type" value="Genomic_DNA"/>
</dbReference>
<dbReference type="Proteomes" id="UP001499843">
    <property type="component" value="Unassembled WGS sequence"/>
</dbReference>
<organism evidence="1 2">
    <name type="scientific">Nonomuraea monospora</name>
    <dbReference type="NCBI Taxonomy" id="568818"/>
    <lineage>
        <taxon>Bacteria</taxon>
        <taxon>Bacillati</taxon>
        <taxon>Actinomycetota</taxon>
        <taxon>Actinomycetes</taxon>
        <taxon>Streptosporangiales</taxon>
        <taxon>Streptosporangiaceae</taxon>
        <taxon>Nonomuraea</taxon>
    </lineage>
</organism>
<name>A0ABN3CH93_9ACTN</name>
<comment type="caution">
    <text evidence="1">The sequence shown here is derived from an EMBL/GenBank/DDBJ whole genome shotgun (WGS) entry which is preliminary data.</text>
</comment>
<proteinExistence type="predicted"/>